<feature type="compositionally biased region" description="Pro residues" evidence="1">
    <location>
        <begin position="135"/>
        <end position="149"/>
    </location>
</feature>
<evidence type="ECO:0000256" key="2">
    <source>
        <dbReference type="SAM" id="SignalP"/>
    </source>
</evidence>
<keyword evidence="2" id="KW-0732">Signal</keyword>
<feature type="signal peptide" evidence="2">
    <location>
        <begin position="1"/>
        <end position="19"/>
    </location>
</feature>
<evidence type="ECO:0000313" key="4">
    <source>
        <dbReference type="Proteomes" id="UP001189429"/>
    </source>
</evidence>
<sequence length="277" mass="28636">AVVLYMKALIGTFLAAGLACGGCVVTWQKPRHCCPSSRGEDGGAPKLGLKARRPPGAAARPPPVDGADGEAGSSKASTPQMPLKNAQVGLADWARLVAAAAAEEEVLGFGAGAGEREARRPKPVPEQLDAQKEAVPPPPLTEPRRPPQLPQRVRSVAPPERLQEPSPSPRPAHCRPERPAPAPAPTLPRCRSPATPPPSAAPPDRAVVATPPVQAAAAPPPPLGEPKEVVAGGCEFYDLPSGGRRVSAEGGASDDPRLEAAEQRWWGVRDGGDALSQ</sequence>
<name>A0ABN9V2G0_9DINO</name>
<evidence type="ECO:0000256" key="1">
    <source>
        <dbReference type="SAM" id="MobiDB-lite"/>
    </source>
</evidence>
<reference evidence="3" key="1">
    <citation type="submission" date="2023-10" db="EMBL/GenBank/DDBJ databases">
        <authorList>
            <person name="Chen Y."/>
            <person name="Shah S."/>
            <person name="Dougan E. K."/>
            <person name="Thang M."/>
            <person name="Chan C."/>
        </authorList>
    </citation>
    <scope>NUCLEOTIDE SEQUENCE [LARGE SCALE GENOMIC DNA]</scope>
</reference>
<feature type="chain" id="PRO_5046887531" evidence="2">
    <location>
        <begin position="20"/>
        <end position="277"/>
    </location>
</feature>
<feature type="compositionally biased region" description="Low complexity" evidence="1">
    <location>
        <begin position="202"/>
        <end position="217"/>
    </location>
</feature>
<proteinExistence type="predicted"/>
<keyword evidence="4" id="KW-1185">Reference proteome</keyword>
<feature type="region of interest" description="Disordered" evidence="1">
    <location>
        <begin position="112"/>
        <end position="277"/>
    </location>
</feature>
<protein>
    <submittedName>
        <fullName evidence="3">Uncharacterized protein</fullName>
    </submittedName>
</protein>
<organism evidence="3 4">
    <name type="scientific">Prorocentrum cordatum</name>
    <dbReference type="NCBI Taxonomy" id="2364126"/>
    <lineage>
        <taxon>Eukaryota</taxon>
        <taxon>Sar</taxon>
        <taxon>Alveolata</taxon>
        <taxon>Dinophyceae</taxon>
        <taxon>Prorocentrales</taxon>
        <taxon>Prorocentraceae</taxon>
        <taxon>Prorocentrum</taxon>
    </lineage>
</organism>
<evidence type="ECO:0000313" key="3">
    <source>
        <dbReference type="EMBL" id="CAK0866640.1"/>
    </source>
</evidence>
<comment type="caution">
    <text evidence="3">The sequence shown here is derived from an EMBL/GenBank/DDBJ whole genome shotgun (WGS) entry which is preliminary data.</text>
</comment>
<dbReference type="Proteomes" id="UP001189429">
    <property type="component" value="Unassembled WGS sequence"/>
</dbReference>
<feature type="region of interest" description="Disordered" evidence="1">
    <location>
        <begin position="33"/>
        <end position="82"/>
    </location>
</feature>
<accession>A0ABN9V2G0</accession>
<gene>
    <name evidence="3" type="ORF">PCOR1329_LOCUS53770</name>
</gene>
<feature type="non-terminal residue" evidence="3">
    <location>
        <position position="1"/>
    </location>
</feature>
<dbReference type="EMBL" id="CAUYUJ010016558">
    <property type="protein sequence ID" value="CAK0866640.1"/>
    <property type="molecule type" value="Genomic_DNA"/>
</dbReference>